<dbReference type="SUPFAM" id="SSF81383">
    <property type="entry name" value="F-box domain"/>
    <property type="match status" value="1"/>
</dbReference>
<dbReference type="NCBIfam" id="TIGR01640">
    <property type="entry name" value="F_box_assoc_1"/>
    <property type="match status" value="1"/>
</dbReference>
<sequence length="448" mass="51710">MTRISDLSQDLIEEILSRVPLTSQRAATSTCRQWNGSYKDESFTKKHRGKAAHDTMEIMVYDSRVRLVRVDLQVVLKRKQGLVELSKKLIGQLNHIMVSDDDGLLLSLPKNGMVKSDPVVWNPYLGQVRWIKPKNQLTISGRVCLASVDLQGLRKQKRGFVELSTKPIGQLNQITVSDHVYHWDGLLFCLPIIGLPVVCNPYLGQVRQIKPRKKLNISGSYKYCVGYDNSNNHKILRFLNHFRTVECDIYDLKSDSWRALEVTPDWIMEDYYQMGLTLKGNTYIVAQNRKAEMRDFLICFDFTSERFRHCLDLQSYSNSYPRNRDSVILSAVREEQLAVLIHRVDAYEIEIRITTNIEADDVTWTRFLKFDVKPLESSAAFWMFLRHGIFFVDEEKKVALICENDFGRAYVIGEDNYFKLALVKSTGWRVMCSYVPSSVQIPKGPVDA</sequence>
<dbReference type="SMART" id="SM00256">
    <property type="entry name" value="FBOX"/>
    <property type="match status" value="1"/>
</dbReference>
<feature type="domain" description="F-box" evidence="1">
    <location>
        <begin position="7"/>
        <end position="47"/>
    </location>
</feature>
<dbReference type="PANTHER" id="PTHR31672">
    <property type="entry name" value="BNACNNG10540D PROTEIN"/>
    <property type="match status" value="1"/>
</dbReference>
<organism evidence="2">
    <name type="scientific">Brassica cretica</name>
    <name type="common">Mustard</name>
    <dbReference type="NCBI Taxonomy" id="69181"/>
    <lineage>
        <taxon>Eukaryota</taxon>
        <taxon>Viridiplantae</taxon>
        <taxon>Streptophyta</taxon>
        <taxon>Embryophyta</taxon>
        <taxon>Tracheophyta</taxon>
        <taxon>Spermatophyta</taxon>
        <taxon>Magnoliopsida</taxon>
        <taxon>eudicotyledons</taxon>
        <taxon>Gunneridae</taxon>
        <taxon>Pentapetalae</taxon>
        <taxon>rosids</taxon>
        <taxon>malvids</taxon>
        <taxon>Brassicales</taxon>
        <taxon>Brassicaceae</taxon>
        <taxon>Brassiceae</taxon>
        <taxon>Brassica</taxon>
    </lineage>
</organism>
<accession>A0A8S9GXH0</accession>
<dbReference type="InterPro" id="IPR050796">
    <property type="entry name" value="SCF_F-box_component"/>
</dbReference>
<dbReference type="InterPro" id="IPR036047">
    <property type="entry name" value="F-box-like_dom_sf"/>
</dbReference>
<comment type="caution">
    <text evidence="2">The sequence shown here is derived from an EMBL/GenBank/DDBJ whole genome shotgun (WGS) entry which is preliminary data.</text>
</comment>
<proteinExistence type="predicted"/>
<reference evidence="2" key="1">
    <citation type="submission" date="2019-12" db="EMBL/GenBank/DDBJ databases">
        <title>Genome sequencing and annotation of Brassica cretica.</title>
        <authorList>
            <person name="Studholme D.J."/>
            <person name="Sarris P.F."/>
        </authorList>
    </citation>
    <scope>NUCLEOTIDE SEQUENCE</scope>
    <source>
        <strain evidence="2">PFS-102/07</strain>
        <tissue evidence="2">Leaf</tissue>
    </source>
</reference>
<name>A0A8S9GXH0_BRACR</name>
<protein>
    <recommendedName>
        <fullName evidence="1">F-box domain-containing protein</fullName>
    </recommendedName>
</protein>
<dbReference type="Pfam" id="PF00646">
    <property type="entry name" value="F-box"/>
    <property type="match status" value="1"/>
</dbReference>
<dbReference type="Pfam" id="PF07734">
    <property type="entry name" value="FBA_1"/>
    <property type="match status" value="2"/>
</dbReference>
<evidence type="ECO:0000313" key="2">
    <source>
        <dbReference type="EMBL" id="KAF2548868.1"/>
    </source>
</evidence>
<dbReference type="PANTHER" id="PTHR31672:SF13">
    <property type="entry name" value="F-BOX PROTEIN CPR30-LIKE"/>
    <property type="match status" value="1"/>
</dbReference>
<gene>
    <name evidence="2" type="ORF">F2Q70_00022932</name>
</gene>
<dbReference type="AlphaFoldDB" id="A0A8S9GXH0"/>
<dbReference type="InterPro" id="IPR017451">
    <property type="entry name" value="F-box-assoc_interact_dom"/>
</dbReference>
<dbReference type="InterPro" id="IPR001810">
    <property type="entry name" value="F-box_dom"/>
</dbReference>
<dbReference type="EMBL" id="QGKY02001925">
    <property type="protein sequence ID" value="KAF2548868.1"/>
    <property type="molecule type" value="Genomic_DNA"/>
</dbReference>
<dbReference type="InterPro" id="IPR006527">
    <property type="entry name" value="F-box-assoc_dom_typ1"/>
</dbReference>
<evidence type="ECO:0000259" key="1">
    <source>
        <dbReference type="SMART" id="SM00256"/>
    </source>
</evidence>